<comment type="caution">
    <text evidence="2">The sequence shown here is derived from an EMBL/GenBank/DDBJ whole genome shotgun (WGS) entry which is preliminary data.</text>
</comment>
<gene>
    <name evidence="2" type="ORF">ECRASSUSDP1_LOCUS20517</name>
</gene>
<feature type="transmembrane region" description="Helical" evidence="1">
    <location>
        <begin position="196"/>
        <end position="217"/>
    </location>
</feature>
<protein>
    <submittedName>
        <fullName evidence="2">Uncharacterized protein</fullName>
    </submittedName>
</protein>
<organism evidence="2 3">
    <name type="scientific">Euplotes crassus</name>
    <dbReference type="NCBI Taxonomy" id="5936"/>
    <lineage>
        <taxon>Eukaryota</taxon>
        <taxon>Sar</taxon>
        <taxon>Alveolata</taxon>
        <taxon>Ciliophora</taxon>
        <taxon>Intramacronucleata</taxon>
        <taxon>Spirotrichea</taxon>
        <taxon>Hypotrichia</taxon>
        <taxon>Euplotida</taxon>
        <taxon>Euplotidae</taxon>
        <taxon>Moneuplotes</taxon>
    </lineage>
</organism>
<evidence type="ECO:0000256" key="1">
    <source>
        <dbReference type="SAM" id="Phobius"/>
    </source>
</evidence>
<sequence length="266" mass="31262">MNNTKNIQSKYVAFIPVGAAIIIFCTLFRDLWFEIVETQGILLLSIMYTFENKLCSPNSWLVRRIVIILLKVMTPMCLFLYIKDEYSYKYLIDFFDGVLKIKIYIIIILITIIHRMPSPLISKIYAPKSPIRVVLTFVGECIFVKNFMIRMCTIYILFPEDYNQIAIHLLMSECIPAELISTLDQFIFRELENLELIAFCYFKYAIYVTTSILFMRVCVDSNWKMLFFTENGPMSTFSLFFDNFFFAVSMAYLIGFRIIQIPLQSP</sequence>
<feature type="transmembrane region" description="Helical" evidence="1">
    <location>
        <begin position="94"/>
        <end position="113"/>
    </location>
</feature>
<proteinExistence type="predicted"/>
<keyword evidence="1" id="KW-1133">Transmembrane helix</keyword>
<dbReference type="AlphaFoldDB" id="A0AAD1XTL5"/>
<feature type="transmembrane region" description="Helical" evidence="1">
    <location>
        <begin position="237"/>
        <end position="259"/>
    </location>
</feature>
<keyword evidence="1" id="KW-0472">Membrane</keyword>
<feature type="transmembrane region" description="Helical" evidence="1">
    <location>
        <begin position="12"/>
        <end position="29"/>
    </location>
</feature>
<evidence type="ECO:0000313" key="3">
    <source>
        <dbReference type="Proteomes" id="UP001295684"/>
    </source>
</evidence>
<keyword evidence="1" id="KW-0812">Transmembrane</keyword>
<accession>A0AAD1XTL5</accession>
<feature type="transmembrane region" description="Helical" evidence="1">
    <location>
        <begin position="62"/>
        <end position="82"/>
    </location>
</feature>
<name>A0AAD1XTL5_EUPCR</name>
<evidence type="ECO:0000313" key="2">
    <source>
        <dbReference type="EMBL" id="CAI2379108.1"/>
    </source>
</evidence>
<reference evidence="2" key="1">
    <citation type="submission" date="2023-07" db="EMBL/GenBank/DDBJ databases">
        <authorList>
            <consortium name="AG Swart"/>
            <person name="Singh M."/>
            <person name="Singh A."/>
            <person name="Seah K."/>
            <person name="Emmerich C."/>
        </authorList>
    </citation>
    <scope>NUCLEOTIDE SEQUENCE</scope>
    <source>
        <strain evidence="2">DP1</strain>
    </source>
</reference>
<dbReference type="Proteomes" id="UP001295684">
    <property type="component" value="Unassembled WGS sequence"/>
</dbReference>
<feature type="transmembrane region" description="Helical" evidence="1">
    <location>
        <begin position="133"/>
        <end position="158"/>
    </location>
</feature>
<dbReference type="EMBL" id="CAMPGE010020928">
    <property type="protein sequence ID" value="CAI2379108.1"/>
    <property type="molecule type" value="Genomic_DNA"/>
</dbReference>
<keyword evidence="3" id="KW-1185">Reference proteome</keyword>